<reference evidence="1 2" key="1">
    <citation type="submission" date="2019-07" db="EMBL/GenBank/DDBJ databases">
        <title>Shewanella sp. YLB-06 whole genomic sequence.</title>
        <authorList>
            <person name="Yu L."/>
        </authorList>
    </citation>
    <scope>NUCLEOTIDE SEQUENCE [LARGE SCALE GENOMIC DNA]</scope>
    <source>
        <strain evidence="1 2">YLB-06</strain>
    </source>
</reference>
<sequence length="88" mass="10303">MRFSSTQKDILFVLYQLELRDVVQAIPAINLLEMINQSREVDVLATNFRTSCHTLHRNGFLSKYRNTSLQLAFSLTERGRMKAAEYYE</sequence>
<organism evidence="1 2">
    <name type="scientific">Shewanella psychropiezotolerans</name>
    <dbReference type="NCBI Taxonomy" id="2593655"/>
    <lineage>
        <taxon>Bacteria</taxon>
        <taxon>Pseudomonadati</taxon>
        <taxon>Pseudomonadota</taxon>
        <taxon>Gammaproteobacteria</taxon>
        <taxon>Alteromonadales</taxon>
        <taxon>Shewanellaceae</taxon>
        <taxon>Shewanella</taxon>
    </lineage>
</organism>
<keyword evidence="2" id="KW-1185">Reference proteome</keyword>
<evidence type="ECO:0000313" key="1">
    <source>
        <dbReference type="EMBL" id="QDO84057.1"/>
    </source>
</evidence>
<dbReference type="EMBL" id="CP041614">
    <property type="protein sequence ID" value="QDO84057.1"/>
    <property type="molecule type" value="Genomic_DNA"/>
</dbReference>
<name>A0ABX5WY76_9GAMM</name>
<gene>
    <name evidence="1" type="ORF">FM037_13435</name>
</gene>
<evidence type="ECO:0000313" key="2">
    <source>
        <dbReference type="Proteomes" id="UP000315947"/>
    </source>
</evidence>
<protein>
    <submittedName>
        <fullName evidence="1">Chromosome segregation protein ParM</fullName>
    </submittedName>
</protein>
<dbReference type="Proteomes" id="UP000315947">
    <property type="component" value="Chromosome"/>
</dbReference>
<proteinExistence type="predicted"/>
<accession>A0ABX5WY76</accession>